<comment type="caution">
    <text evidence="1">The sequence shown here is derived from an EMBL/GenBank/DDBJ whole genome shotgun (WGS) entry which is preliminary data.</text>
</comment>
<sequence>MNSVASSAMYGLLPSVCVGIAVALLTAQAQLMRLHVLKYHVSRRSVRTNLQRSQKERETWASEVSFAGP</sequence>
<organism evidence="1 2">
    <name type="scientific">Effrenium voratum</name>
    <dbReference type="NCBI Taxonomy" id="2562239"/>
    <lineage>
        <taxon>Eukaryota</taxon>
        <taxon>Sar</taxon>
        <taxon>Alveolata</taxon>
        <taxon>Dinophyceae</taxon>
        <taxon>Suessiales</taxon>
        <taxon>Symbiodiniaceae</taxon>
        <taxon>Effrenium</taxon>
    </lineage>
</organism>
<accession>A0AA36NAH8</accession>
<protein>
    <submittedName>
        <fullName evidence="1">Uncharacterized protein</fullName>
    </submittedName>
</protein>
<proteinExistence type="predicted"/>
<dbReference type="AlphaFoldDB" id="A0AA36NAH8"/>
<dbReference type="EMBL" id="CAUJNA010003228">
    <property type="protein sequence ID" value="CAJ1396351.1"/>
    <property type="molecule type" value="Genomic_DNA"/>
</dbReference>
<name>A0AA36NAH8_9DINO</name>
<evidence type="ECO:0000313" key="1">
    <source>
        <dbReference type="EMBL" id="CAJ1396351.1"/>
    </source>
</evidence>
<reference evidence="1" key="1">
    <citation type="submission" date="2023-08" db="EMBL/GenBank/DDBJ databases">
        <authorList>
            <person name="Chen Y."/>
            <person name="Shah S."/>
            <person name="Dougan E. K."/>
            <person name="Thang M."/>
            <person name="Chan C."/>
        </authorList>
    </citation>
    <scope>NUCLEOTIDE SEQUENCE</scope>
</reference>
<gene>
    <name evidence="1" type="ORF">EVOR1521_LOCUS20605</name>
</gene>
<dbReference type="Proteomes" id="UP001178507">
    <property type="component" value="Unassembled WGS sequence"/>
</dbReference>
<evidence type="ECO:0000313" key="2">
    <source>
        <dbReference type="Proteomes" id="UP001178507"/>
    </source>
</evidence>
<keyword evidence="2" id="KW-1185">Reference proteome</keyword>